<dbReference type="EMBL" id="JRPD02000009">
    <property type="protein sequence ID" value="TLE00246.1"/>
    <property type="molecule type" value="Genomic_DNA"/>
</dbReference>
<dbReference type="Proteomes" id="UP000029922">
    <property type="component" value="Unassembled WGS sequence"/>
</dbReference>
<dbReference type="STRING" id="216.LS73_04535"/>
<dbReference type="EMBL" id="UGJE01000002">
    <property type="protein sequence ID" value="STQ85738.1"/>
    <property type="molecule type" value="Genomic_DNA"/>
</dbReference>
<evidence type="ECO:0000313" key="4">
    <source>
        <dbReference type="Proteomes" id="UP000029922"/>
    </source>
</evidence>
<dbReference type="Pfam" id="PF03992">
    <property type="entry name" value="ABM"/>
    <property type="match status" value="1"/>
</dbReference>
<reference evidence="2 5" key="2">
    <citation type="submission" date="2018-06" db="EMBL/GenBank/DDBJ databases">
        <authorList>
            <consortium name="Pathogen Informatics"/>
            <person name="Doyle S."/>
        </authorList>
    </citation>
    <scope>NUCLEOTIDE SEQUENCE [LARGE SCALE GENOMIC DNA]</scope>
    <source>
        <strain evidence="2 5">NCTC12714</strain>
    </source>
</reference>
<dbReference type="PROSITE" id="PS51725">
    <property type="entry name" value="ABM"/>
    <property type="match status" value="1"/>
</dbReference>
<feature type="domain" description="ABM" evidence="1">
    <location>
        <begin position="2"/>
        <end position="93"/>
    </location>
</feature>
<evidence type="ECO:0000259" key="1">
    <source>
        <dbReference type="PROSITE" id="PS51725"/>
    </source>
</evidence>
<keyword evidence="5" id="KW-1185">Reference proteome</keyword>
<dbReference type="Gene3D" id="3.30.70.100">
    <property type="match status" value="1"/>
</dbReference>
<dbReference type="Proteomes" id="UP000255139">
    <property type="component" value="Unassembled WGS sequence"/>
</dbReference>
<dbReference type="InterPro" id="IPR050744">
    <property type="entry name" value="AI-2_Isomerase_LsrG"/>
</dbReference>
<dbReference type="EC" id="1.-.-.-" evidence="2"/>
<dbReference type="OrthoDB" id="287932at2"/>
<keyword evidence="2" id="KW-0560">Oxidoreductase</keyword>
<dbReference type="PANTHER" id="PTHR33336">
    <property type="entry name" value="QUINOL MONOOXYGENASE YGIN-RELATED"/>
    <property type="match status" value="1"/>
</dbReference>
<evidence type="ECO:0000313" key="5">
    <source>
        <dbReference type="Proteomes" id="UP000255139"/>
    </source>
</evidence>
<organism evidence="2 5">
    <name type="scientific">Helicobacter muridarum</name>
    <dbReference type="NCBI Taxonomy" id="216"/>
    <lineage>
        <taxon>Bacteria</taxon>
        <taxon>Pseudomonadati</taxon>
        <taxon>Campylobacterota</taxon>
        <taxon>Epsilonproteobacteria</taxon>
        <taxon>Campylobacterales</taxon>
        <taxon>Helicobacteraceae</taxon>
        <taxon>Helicobacter</taxon>
    </lineage>
</organism>
<accession>A0A099U0T1</accession>
<dbReference type="GO" id="GO:0004497">
    <property type="term" value="F:monooxygenase activity"/>
    <property type="evidence" value="ECO:0007669"/>
    <property type="project" value="UniProtKB-KW"/>
</dbReference>
<evidence type="ECO:0000313" key="2">
    <source>
        <dbReference type="EMBL" id="STQ85738.1"/>
    </source>
</evidence>
<gene>
    <name evidence="2" type="primary">ycnE</name>
    <name evidence="3" type="ORF">LS73_005450</name>
    <name evidence="2" type="ORF">NCTC12714_00526</name>
</gene>
<proteinExistence type="predicted"/>
<dbReference type="InterPro" id="IPR011008">
    <property type="entry name" value="Dimeric_a/b-barrel"/>
</dbReference>
<dbReference type="AlphaFoldDB" id="A0A099U0T1"/>
<keyword evidence="2" id="KW-0503">Monooxygenase</keyword>
<sequence>MIRVVARVYIDPKDKEDFVANTKDLVRLSRLESGCHFYDLMISQDSNVLAFLEEWESETALKNHTETKHFKSGISIIEKYAKKPLDIEVYHEL</sequence>
<evidence type="ECO:0000313" key="3">
    <source>
        <dbReference type="EMBL" id="TLE00246.1"/>
    </source>
</evidence>
<dbReference type="RefSeq" id="WP_034557869.1">
    <property type="nucleotide sequence ID" value="NZ_FZML01000004.1"/>
</dbReference>
<reference evidence="3 4" key="1">
    <citation type="journal article" date="2014" name="Genome Announc.">
        <title>Draft genome sequences of eight enterohepatic helicobacter species isolated from both laboratory and wild rodents.</title>
        <authorList>
            <person name="Sheh A."/>
            <person name="Shen Z."/>
            <person name="Fox J.G."/>
        </authorList>
    </citation>
    <scope>NUCLEOTIDE SEQUENCE [LARGE SCALE GENOMIC DNA]</scope>
    <source>
        <strain evidence="3 4">ST1</strain>
    </source>
</reference>
<dbReference type="SUPFAM" id="SSF54909">
    <property type="entry name" value="Dimeric alpha+beta barrel"/>
    <property type="match status" value="1"/>
</dbReference>
<protein>
    <submittedName>
        <fullName evidence="3">Antibiotic biosynthesis monooxygenase</fullName>
    </submittedName>
    <submittedName>
        <fullName evidence="2">Monooxygenase ycnE</fullName>
        <ecNumber evidence="2">1.-.-.-</ecNumber>
    </submittedName>
</protein>
<name>A0A099U0T1_9HELI</name>
<dbReference type="InterPro" id="IPR007138">
    <property type="entry name" value="ABM_dom"/>
</dbReference>
<dbReference type="PANTHER" id="PTHR33336:SF15">
    <property type="entry name" value="ABM DOMAIN-CONTAINING PROTEIN"/>
    <property type="match status" value="1"/>
</dbReference>